<dbReference type="InterPro" id="IPR051918">
    <property type="entry name" value="STPP_CPPED1"/>
</dbReference>
<organism evidence="1 2">
    <name type="scientific">Actinophytocola oryzae</name>
    <dbReference type="NCBI Taxonomy" id="502181"/>
    <lineage>
        <taxon>Bacteria</taxon>
        <taxon>Bacillati</taxon>
        <taxon>Actinomycetota</taxon>
        <taxon>Actinomycetes</taxon>
        <taxon>Pseudonocardiales</taxon>
        <taxon>Pseudonocardiaceae</taxon>
    </lineage>
</organism>
<evidence type="ECO:0000313" key="1">
    <source>
        <dbReference type="EMBL" id="TDV56318.1"/>
    </source>
</evidence>
<dbReference type="InterPro" id="IPR029052">
    <property type="entry name" value="Metallo-depent_PP-like"/>
</dbReference>
<evidence type="ECO:0000313" key="2">
    <source>
        <dbReference type="Proteomes" id="UP000294927"/>
    </source>
</evidence>
<comment type="caution">
    <text evidence="1">The sequence shown here is derived from an EMBL/GenBank/DDBJ whole genome shotgun (WGS) entry which is preliminary data.</text>
</comment>
<dbReference type="AlphaFoldDB" id="A0A4R7W2S0"/>
<reference evidence="1 2" key="1">
    <citation type="submission" date="2019-03" db="EMBL/GenBank/DDBJ databases">
        <title>Genomic Encyclopedia of Archaeal and Bacterial Type Strains, Phase II (KMG-II): from individual species to whole genera.</title>
        <authorList>
            <person name="Goeker M."/>
        </authorList>
    </citation>
    <scope>NUCLEOTIDE SEQUENCE [LARGE SCALE GENOMIC DNA]</scope>
    <source>
        <strain evidence="1 2">DSM 45499</strain>
    </source>
</reference>
<dbReference type="InterPro" id="IPR006311">
    <property type="entry name" value="TAT_signal"/>
</dbReference>
<gene>
    <name evidence="1" type="ORF">CLV71_102384</name>
</gene>
<name>A0A4R7W2S0_9PSEU</name>
<dbReference type="PROSITE" id="PS51318">
    <property type="entry name" value="TAT"/>
    <property type="match status" value="1"/>
</dbReference>
<dbReference type="InterPro" id="IPR022506">
    <property type="entry name" value="Metallophosphoesterase_PPA1498"/>
</dbReference>
<dbReference type="OrthoDB" id="8132905at2"/>
<dbReference type="PANTHER" id="PTHR43143:SF1">
    <property type="entry name" value="SERINE_THREONINE-PROTEIN PHOSPHATASE CPPED1"/>
    <property type="match status" value="1"/>
</dbReference>
<sequence>MVLSRRDALRVGTLGAAVAATGALGGTAYADPRRLHPENTTLDRTLLLGPPGAGGYRPIVRGPGEPHLVRDELLTTARRGGGHHGRGRAIVAFGQLTDIHAMDTQSPARVEFLDRYNDPDSPFASLLPFESSYRAHEFLSAHISDAMVRAMNRVGLGPATGLRLAFTIATGDNVDNVQHNELRWYIDLLDGRRVRPDSGDLTRYEGVADQTSYDVRYWHPDGTPAGQQDDLPRARYGFPTVPGLLDAARRPFRAAGLDMPWLTAYGNHDGLIQGNLPPVPALAPLAVGDRKIVDLPPGTDVIVLAQQLQTLDPRGLATLLGGPARTVTADPDRRFVSRVETIREHFATTSSPRGHGFGRWNLDTGNAYYAFDQGLVRGIVLDTVNPNGGSEGSIDAAQYAWLERELTEGSSTPGHRRGNRLFVIFSHHTVGSMDNVVGEPGRVDGAGVRDLLLRFPNVVLWVNGHTHRNTVIPHRAAAGGGFWEVNTAAHIDWPQQSRVLELVDNADGTLSIFATIVDMDAPANPGRRLDSPTALAALARELAGNDWQSRERPVPGEDGRRGSVSDRNVELLVPTPFRTAVG</sequence>
<dbReference type="RefSeq" id="WP_133901571.1">
    <property type="nucleotide sequence ID" value="NZ_SOCP01000002.1"/>
</dbReference>
<dbReference type="Proteomes" id="UP000294927">
    <property type="component" value="Unassembled WGS sequence"/>
</dbReference>
<dbReference type="NCBIfam" id="TIGR03767">
    <property type="entry name" value="P_acnes_RR"/>
    <property type="match status" value="1"/>
</dbReference>
<dbReference type="SUPFAM" id="SSF56300">
    <property type="entry name" value="Metallo-dependent phosphatases"/>
    <property type="match status" value="1"/>
</dbReference>
<proteinExistence type="predicted"/>
<keyword evidence="2" id="KW-1185">Reference proteome</keyword>
<dbReference type="PANTHER" id="PTHR43143">
    <property type="entry name" value="METALLOPHOSPHOESTERASE, CALCINEURIN SUPERFAMILY"/>
    <property type="match status" value="1"/>
</dbReference>
<accession>A0A4R7W2S0</accession>
<dbReference type="EMBL" id="SOCP01000002">
    <property type="protein sequence ID" value="TDV56318.1"/>
    <property type="molecule type" value="Genomic_DNA"/>
</dbReference>
<protein>
    <submittedName>
        <fullName evidence="1">Metallophosphoesterase (TIGR03767 family)</fullName>
    </submittedName>
</protein>
<dbReference type="Gene3D" id="3.60.21.10">
    <property type="match status" value="1"/>
</dbReference>